<keyword evidence="2" id="KW-0472">Membrane</keyword>
<feature type="compositionally biased region" description="Basic and acidic residues" evidence="1">
    <location>
        <begin position="27"/>
        <end position="42"/>
    </location>
</feature>
<organism evidence="3 4">
    <name type="scientific">Virgibacillus salarius</name>
    <dbReference type="NCBI Taxonomy" id="447199"/>
    <lineage>
        <taxon>Bacteria</taxon>
        <taxon>Bacillati</taxon>
        <taxon>Bacillota</taxon>
        <taxon>Bacilli</taxon>
        <taxon>Bacillales</taxon>
        <taxon>Bacillaceae</taxon>
        <taxon>Virgibacillus</taxon>
    </lineage>
</organism>
<proteinExistence type="predicted"/>
<dbReference type="Proteomes" id="UP000675284">
    <property type="component" value="Unassembled WGS sequence"/>
</dbReference>
<evidence type="ECO:0000256" key="2">
    <source>
        <dbReference type="SAM" id="Phobius"/>
    </source>
</evidence>
<reference evidence="3" key="1">
    <citation type="submission" date="2021-04" db="EMBL/GenBank/DDBJ databases">
        <title>Isolation and polyphasic classification of algal microorganism.</title>
        <authorList>
            <person name="Wang S."/>
        </authorList>
    </citation>
    <scope>NUCLEOTIDE SEQUENCE</scope>
    <source>
        <strain evidence="3">720a</strain>
    </source>
</reference>
<keyword evidence="4" id="KW-1185">Reference proteome</keyword>
<dbReference type="AlphaFoldDB" id="A0A941DRF4"/>
<dbReference type="GO" id="GO:0000428">
    <property type="term" value="C:DNA-directed RNA polymerase complex"/>
    <property type="evidence" value="ECO:0007669"/>
    <property type="project" value="UniProtKB-KW"/>
</dbReference>
<keyword evidence="3" id="KW-0804">Transcription</keyword>
<sequence length="118" mass="13834">MSINQEDRAMSEKKPKRPSKFQRFLNRMKEKKDRPVEAEGKMRKSQKQKQKQERKMGKRPRLRIFPIWLRIIVVLLFCAIALVAGLMIGYGVIGDGTPVDVLKKETWQHIIDIVTKTE</sequence>
<evidence type="ECO:0000256" key="1">
    <source>
        <dbReference type="SAM" id="MobiDB-lite"/>
    </source>
</evidence>
<dbReference type="InterPro" id="IPR024596">
    <property type="entry name" value="RNApol_su_b/EpuA"/>
</dbReference>
<gene>
    <name evidence="3" type="ORF">KCX74_06375</name>
</gene>
<comment type="caution">
    <text evidence="3">The sequence shown here is derived from an EMBL/GenBank/DDBJ whole genome shotgun (WGS) entry which is preliminary data.</text>
</comment>
<feature type="compositionally biased region" description="Basic and acidic residues" evidence="1">
    <location>
        <begin position="1"/>
        <end position="13"/>
    </location>
</feature>
<protein>
    <submittedName>
        <fullName evidence="3">DNA-directed RNA polymerase subunit beta</fullName>
    </submittedName>
</protein>
<dbReference type="RefSeq" id="WP_166530114.1">
    <property type="nucleotide sequence ID" value="NZ_JAGSOT010000013.1"/>
</dbReference>
<name>A0A941DRF4_9BACI</name>
<keyword evidence="3" id="KW-0240">DNA-directed RNA polymerase</keyword>
<evidence type="ECO:0000313" key="3">
    <source>
        <dbReference type="EMBL" id="MBR7795669.1"/>
    </source>
</evidence>
<evidence type="ECO:0000313" key="4">
    <source>
        <dbReference type="Proteomes" id="UP000675284"/>
    </source>
</evidence>
<feature type="transmembrane region" description="Helical" evidence="2">
    <location>
        <begin position="67"/>
        <end position="93"/>
    </location>
</feature>
<keyword evidence="2" id="KW-1133">Transmembrane helix</keyword>
<dbReference type="Pfam" id="PF11772">
    <property type="entry name" value="EpuA"/>
    <property type="match status" value="1"/>
</dbReference>
<feature type="region of interest" description="Disordered" evidence="1">
    <location>
        <begin position="1"/>
        <end position="58"/>
    </location>
</feature>
<dbReference type="EMBL" id="JAGSOT010000013">
    <property type="protein sequence ID" value="MBR7795669.1"/>
    <property type="molecule type" value="Genomic_DNA"/>
</dbReference>
<keyword evidence="2" id="KW-0812">Transmembrane</keyword>
<accession>A0A941DRF4</accession>